<dbReference type="Gene3D" id="3.20.20.70">
    <property type="entry name" value="Aldolase class I"/>
    <property type="match status" value="1"/>
</dbReference>
<dbReference type="SFLD" id="SFLDS00029">
    <property type="entry name" value="Radical_SAM"/>
    <property type="match status" value="1"/>
</dbReference>
<dbReference type="Proteomes" id="UP000037997">
    <property type="component" value="Unassembled WGS sequence"/>
</dbReference>
<dbReference type="EMBL" id="JNOC01000048">
    <property type="protein sequence ID" value="KPH55301.1"/>
    <property type="molecule type" value="Genomic_DNA"/>
</dbReference>
<dbReference type="CDD" id="cd21109">
    <property type="entry name" value="SPASM"/>
    <property type="match status" value="1"/>
</dbReference>
<comment type="cofactor">
    <cofactor evidence="1">
        <name>[4Fe-4S] cluster</name>
        <dbReference type="ChEBI" id="CHEBI:49883"/>
    </cofactor>
</comment>
<organism evidence="9 10">
    <name type="scientific">Helicobacter pullorum</name>
    <dbReference type="NCBI Taxonomy" id="35818"/>
    <lineage>
        <taxon>Bacteria</taxon>
        <taxon>Pseudomonadati</taxon>
        <taxon>Campylobacterota</taxon>
        <taxon>Epsilonproteobacteria</taxon>
        <taxon>Campylobacterales</taxon>
        <taxon>Helicobacteraceae</taxon>
        <taxon>Helicobacter</taxon>
    </lineage>
</organism>
<keyword evidence="2" id="KW-0004">4Fe-4S</keyword>
<dbReference type="PATRIC" id="fig|35818.11.peg.1846"/>
<proteinExistence type="predicted"/>
<evidence type="ECO:0000313" key="9">
    <source>
        <dbReference type="EMBL" id="KPH55301.1"/>
    </source>
</evidence>
<reference evidence="9 10" key="1">
    <citation type="submission" date="2014-06" db="EMBL/GenBank/DDBJ databases">
        <title>Helicobacter pullorum isolates in fresh chicken meat - phenotypic and genotypic features.</title>
        <authorList>
            <person name="Borges V."/>
            <person name="Santos A."/>
            <person name="Correia C.B."/>
            <person name="Saraiva M."/>
            <person name="Menard A."/>
            <person name="Vieira L."/>
            <person name="Sampaio D.A."/>
            <person name="Gomes J.P."/>
            <person name="Oleastro M."/>
        </authorList>
    </citation>
    <scope>NUCLEOTIDE SEQUENCE [LARGE SCALE GENOMIC DNA]</scope>
    <source>
        <strain evidence="9 10">229334/12</strain>
    </source>
</reference>
<dbReference type="SUPFAM" id="SSF102114">
    <property type="entry name" value="Radical SAM enzymes"/>
    <property type="match status" value="1"/>
</dbReference>
<comment type="caution">
    <text evidence="9">The sequence shown here is derived from an EMBL/GenBank/DDBJ whole genome shotgun (WGS) entry which is preliminary data.</text>
</comment>
<evidence type="ECO:0000256" key="4">
    <source>
        <dbReference type="ARBA" id="ARBA00022723"/>
    </source>
</evidence>
<evidence type="ECO:0000256" key="7">
    <source>
        <dbReference type="ARBA" id="ARBA00023014"/>
    </source>
</evidence>
<evidence type="ECO:0000256" key="6">
    <source>
        <dbReference type="ARBA" id="ARBA00023004"/>
    </source>
</evidence>
<dbReference type="GO" id="GO:0016491">
    <property type="term" value="F:oxidoreductase activity"/>
    <property type="evidence" value="ECO:0007669"/>
    <property type="project" value="UniProtKB-KW"/>
</dbReference>
<evidence type="ECO:0000256" key="1">
    <source>
        <dbReference type="ARBA" id="ARBA00001966"/>
    </source>
</evidence>
<dbReference type="Pfam" id="PF13186">
    <property type="entry name" value="SPASM"/>
    <property type="match status" value="1"/>
</dbReference>
<evidence type="ECO:0000259" key="8">
    <source>
        <dbReference type="Pfam" id="PF13186"/>
    </source>
</evidence>
<dbReference type="PROSITE" id="PS01305">
    <property type="entry name" value="MOAA_NIFB_PQQE"/>
    <property type="match status" value="1"/>
</dbReference>
<sequence>MRIECFPSRIVLELTPLCNLSCFMCPRHYINEADGYMQENLFKKMIDEIACENPEAIILPFWRGESCLHPNFNMLMTYAINQGLKIHLSTNGHYVEEQHKSIFYRCEFLTFSIHTPLGFNNAKIIIDNKPEWCTTTFQISFVDSEKTTKKYLNNIVTDSKLLGFDSIRLYKEHTIGGEFGKTQSQVCKSRHFCPKLAHTFVVSSDGYFSRCNHIWETQREFNLSNYSIKEVWESEVMRRIREDYPDKQCLPCDQWSGHTCGESWVKTKSGINHKKFF</sequence>
<dbReference type="RefSeq" id="WP_054198314.1">
    <property type="nucleotide sequence ID" value="NZ_CAWUYM010000023.1"/>
</dbReference>
<dbReference type="InterPro" id="IPR013785">
    <property type="entry name" value="Aldolase_TIM"/>
</dbReference>
<dbReference type="InterPro" id="IPR023885">
    <property type="entry name" value="4Fe4S-binding_SPASM_dom"/>
</dbReference>
<keyword evidence="5" id="KW-0560">Oxidoreductase</keyword>
<dbReference type="InterPro" id="IPR007197">
    <property type="entry name" value="rSAM"/>
</dbReference>
<dbReference type="InterPro" id="IPR058240">
    <property type="entry name" value="rSAM_sf"/>
</dbReference>
<dbReference type="PANTHER" id="PTHR11228">
    <property type="entry name" value="RADICAL SAM DOMAIN PROTEIN"/>
    <property type="match status" value="1"/>
</dbReference>
<dbReference type="PANTHER" id="PTHR11228:SF7">
    <property type="entry name" value="PQQA PEPTIDE CYCLASE"/>
    <property type="match status" value="1"/>
</dbReference>
<dbReference type="InterPro" id="IPR000385">
    <property type="entry name" value="MoaA_NifB_PqqE_Fe-S-bd_CS"/>
</dbReference>
<evidence type="ECO:0000313" key="10">
    <source>
        <dbReference type="Proteomes" id="UP000037997"/>
    </source>
</evidence>
<dbReference type="GO" id="GO:0051539">
    <property type="term" value="F:4 iron, 4 sulfur cluster binding"/>
    <property type="evidence" value="ECO:0007669"/>
    <property type="project" value="UniProtKB-KW"/>
</dbReference>
<keyword evidence="4" id="KW-0479">Metal-binding</keyword>
<evidence type="ECO:0000256" key="2">
    <source>
        <dbReference type="ARBA" id="ARBA00022485"/>
    </source>
</evidence>
<feature type="domain" description="4Fe4S-binding SPASM" evidence="8">
    <location>
        <begin position="193"/>
        <end position="253"/>
    </location>
</feature>
<evidence type="ECO:0000256" key="5">
    <source>
        <dbReference type="ARBA" id="ARBA00023002"/>
    </source>
</evidence>
<dbReference type="InterPro" id="IPR050377">
    <property type="entry name" value="Radical_SAM_PqqE_MftC-like"/>
</dbReference>
<name>A0A0N0LSY9_9HELI</name>
<dbReference type="GO" id="GO:0046872">
    <property type="term" value="F:metal ion binding"/>
    <property type="evidence" value="ECO:0007669"/>
    <property type="project" value="UniProtKB-KW"/>
</dbReference>
<accession>A0A0N0LSY9</accession>
<keyword evidence="6" id="KW-0408">Iron</keyword>
<protein>
    <recommendedName>
        <fullName evidence="8">4Fe4S-binding SPASM domain-containing protein</fullName>
    </recommendedName>
</protein>
<keyword evidence="7" id="KW-0411">Iron-sulfur</keyword>
<dbReference type="AlphaFoldDB" id="A0A0N0LSY9"/>
<gene>
    <name evidence="9" type="ORF">HPU229334_09345</name>
</gene>
<evidence type="ECO:0000256" key="3">
    <source>
        <dbReference type="ARBA" id="ARBA00022691"/>
    </source>
</evidence>
<keyword evidence="3" id="KW-0949">S-adenosyl-L-methionine</keyword>